<dbReference type="InterPro" id="IPR036249">
    <property type="entry name" value="Thioredoxin-like_sf"/>
</dbReference>
<sequence>WTDSTRATENASPVVIFSKTYCTFSKRAKALIEQYDITPKPLIIEVDLRDDGDIVKAELGRLTGRSTFPNILVHSKSIGGSDDLAALHASGALKGILVEAG</sequence>
<dbReference type="Pfam" id="PF00462">
    <property type="entry name" value="Glutaredoxin"/>
    <property type="match status" value="1"/>
</dbReference>
<protein>
    <recommendedName>
        <fullName evidence="1">Glutaredoxin domain-containing protein</fullName>
    </recommendedName>
</protein>
<dbReference type="PROSITE" id="PS51354">
    <property type="entry name" value="GLUTAREDOXIN_2"/>
    <property type="match status" value="1"/>
</dbReference>
<feature type="non-terminal residue" evidence="2">
    <location>
        <position position="1"/>
    </location>
</feature>
<dbReference type="Proteomes" id="UP000886523">
    <property type="component" value="Unassembled WGS sequence"/>
</dbReference>
<keyword evidence="3" id="KW-1185">Reference proteome</keyword>
<accession>A0A9P6BA34</accession>
<dbReference type="GO" id="GO:0015038">
    <property type="term" value="F:glutathione disulfide oxidoreductase activity"/>
    <property type="evidence" value="ECO:0007669"/>
    <property type="project" value="TreeGrafter"/>
</dbReference>
<proteinExistence type="predicted"/>
<evidence type="ECO:0000259" key="1">
    <source>
        <dbReference type="Pfam" id="PF00462"/>
    </source>
</evidence>
<dbReference type="PANTHER" id="PTHR45694:SF5">
    <property type="entry name" value="GLUTAREDOXIN 2"/>
    <property type="match status" value="1"/>
</dbReference>
<comment type="caution">
    <text evidence="2">The sequence shown here is derived from an EMBL/GenBank/DDBJ whole genome shotgun (WGS) entry which is preliminary data.</text>
</comment>
<feature type="domain" description="Glutaredoxin" evidence="1">
    <location>
        <begin position="14"/>
        <end position="77"/>
    </location>
</feature>
<dbReference type="PANTHER" id="PTHR45694">
    <property type="entry name" value="GLUTAREDOXIN 2"/>
    <property type="match status" value="1"/>
</dbReference>
<reference evidence="2" key="1">
    <citation type="journal article" date="2020" name="Nat. Commun.">
        <title>Large-scale genome sequencing of mycorrhizal fungi provides insights into the early evolution of symbiotic traits.</title>
        <authorList>
            <person name="Miyauchi S."/>
            <person name="Kiss E."/>
            <person name="Kuo A."/>
            <person name="Drula E."/>
            <person name="Kohler A."/>
            <person name="Sanchez-Garcia M."/>
            <person name="Morin E."/>
            <person name="Andreopoulos B."/>
            <person name="Barry K.W."/>
            <person name="Bonito G."/>
            <person name="Buee M."/>
            <person name="Carver A."/>
            <person name="Chen C."/>
            <person name="Cichocki N."/>
            <person name="Clum A."/>
            <person name="Culley D."/>
            <person name="Crous P.W."/>
            <person name="Fauchery L."/>
            <person name="Girlanda M."/>
            <person name="Hayes R.D."/>
            <person name="Keri Z."/>
            <person name="LaButti K."/>
            <person name="Lipzen A."/>
            <person name="Lombard V."/>
            <person name="Magnuson J."/>
            <person name="Maillard F."/>
            <person name="Murat C."/>
            <person name="Nolan M."/>
            <person name="Ohm R.A."/>
            <person name="Pangilinan J."/>
            <person name="Pereira M.F."/>
            <person name="Perotto S."/>
            <person name="Peter M."/>
            <person name="Pfister S."/>
            <person name="Riley R."/>
            <person name="Sitrit Y."/>
            <person name="Stielow J.B."/>
            <person name="Szollosi G."/>
            <person name="Zifcakova L."/>
            <person name="Stursova M."/>
            <person name="Spatafora J.W."/>
            <person name="Tedersoo L."/>
            <person name="Vaario L.M."/>
            <person name="Yamada A."/>
            <person name="Yan M."/>
            <person name="Wang P."/>
            <person name="Xu J."/>
            <person name="Bruns T."/>
            <person name="Baldrian P."/>
            <person name="Vilgalys R."/>
            <person name="Dunand C."/>
            <person name="Henrissat B."/>
            <person name="Grigoriev I.V."/>
            <person name="Hibbett D."/>
            <person name="Nagy L.G."/>
            <person name="Martin F.M."/>
        </authorList>
    </citation>
    <scope>NUCLEOTIDE SEQUENCE</scope>
    <source>
        <strain evidence="2">UP504</strain>
    </source>
</reference>
<dbReference type="GO" id="GO:0000324">
    <property type="term" value="C:fungal-type vacuole"/>
    <property type="evidence" value="ECO:0007669"/>
    <property type="project" value="TreeGrafter"/>
</dbReference>
<dbReference type="EMBL" id="MU128912">
    <property type="protein sequence ID" value="KAF9520325.1"/>
    <property type="molecule type" value="Genomic_DNA"/>
</dbReference>
<dbReference type="GO" id="GO:0034599">
    <property type="term" value="P:cellular response to oxidative stress"/>
    <property type="evidence" value="ECO:0007669"/>
    <property type="project" value="TreeGrafter"/>
</dbReference>
<dbReference type="PRINTS" id="PR00160">
    <property type="entry name" value="GLUTAREDOXIN"/>
</dbReference>
<name>A0A9P6BA34_9AGAM</name>
<dbReference type="InterPro" id="IPR014025">
    <property type="entry name" value="Glutaredoxin_subgr"/>
</dbReference>
<evidence type="ECO:0000313" key="3">
    <source>
        <dbReference type="Proteomes" id="UP000886523"/>
    </source>
</evidence>
<gene>
    <name evidence="2" type="ORF">BS47DRAFT_1287228</name>
</gene>
<dbReference type="InterPro" id="IPR002109">
    <property type="entry name" value="Glutaredoxin"/>
</dbReference>
<dbReference type="AlphaFoldDB" id="A0A9P6BA34"/>
<dbReference type="GO" id="GO:0005801">
    <property type="term" value="C:cis-Golgi network"/>
    <property type="evidence" value="ECO:0007669"/>
    <property type="project" value="TreeGrafter"/>
</dbReference>
<dbReference type="CDD" id="cd03419">
    <property type="entry name" value="GRX_GRXh_1_2_like"/>
    <property type="match status" value="1"/>
</dbReference>
<organism evidence="2 3">
    <name type="scientific">Hydnum rufescens UP504</name>
    <dbReference type="NCBI Taxonomy" id="1448309"/>
    <lineage>
        <taxon>Eukaryota</taxon>
        <taxon>Fungi</taxon>
        <taxon>Dikarya</taxon>
        <taxon>Basidiomycota</taxon>
        <taxon>Agaricomycotina</taxon>
        <taxon>Agaricomycetes</taxon>
        <taxon>Cantharellales</taxon>
        <taxon>Hydnaceae</taxon>
        <taxon>Hydnum</taxon>
    </lineage>
</organism>
<dbReference type="SUPFAM" id="SSF52833">
    <property type="entry name" value="Thioredoxin-like"/>
    <property type="match status" value="1"/>
</dbReference>
<dbReference type="Gene3D" id="3.40.30.10">
    <property type="entry name" value="Glutaredoxin"/>
    <property type="match status" value="1"/>
</dbReference>
<dbReference type="OrthoDB" id="423313at2759"/>
<evidence type="ECO:0000313" key="2">
    <source>
        <dbReference type="EMBL" id="KAF9520325.1"/>
    </source>
</evidence>
<dbReference type="GO" id="GO:0005796">
    <property type="term" value="C:Golgi lumen"/>
    <property type="evidence" value="ECO:0007669"/>
    <property type="project" value="TreeGrafter"/>
</dbReference>